<dbReference type="EMBL" id="CP040846">
    <property type="protein sequence ID" value="QDA31503.1"/>
    <property type="molecule type" value="Genomic_DNA"/>
</dbReference>
<proteinExistence type="predicted"/>
<sequence length="82" mass="9004">MKVRLGYPDRIVEVDDKTVRVFRGRLVSAPLSEVVSYYLRGDGLLPPAVREIAQDIVGVLLRTGELKGEYPGVAGQVHGLSR</sequence>
<dbReference type="AlphaFoldDB" id="A0A4Y5SKT7"/>
<protein>
    <submittedName>
        <fullName evidence="1">Uncharacterized protein</fullName>
    </submittedName>
</protein>
<dbReference type="GeneID" id="40475057"/>
<keyword evidence="2" id="KW-1185">Reference proteome</keyword>
<organism evidence="1 2">
    <name type="scientific">Thermococcus indicus</name>
    <dbReference type="NCBI Taxonomy" id="2586643"/>
    <lineage>
        <taxon>Archaea</taxon>
        <taxon>Methanobacteriati</taxon>
        <taxon>Methanobacteriota</taxon>
        <taxon>Thermococci</taxon>
        <taxon>Thermococcales</taxon>
        <taxon>Thermococcaceae</taxon>
        <taxon>Thermococcus</taxon>
    </lineage>
</organism>
<dbReference type="Proteomes" id="UP000306007">
    <property type="component" value="Chromosome"/>
</dbReference>
<evidence type="ECO:0000313" key="1">
    <source>
        <dbReference type="EMBL" id="QDA31503.1"/>
    </source>
</evidence>
<accession>A0A4Y5SKT7</accession>
<dbReference type="RefSeq" id="WP_139680841.1">
    <property type="nucleotide sequence ID" value="NZ_CP040846.1"/>
</dbReference>
<name>A0A4Y5SKT7_9EURY</name>
<evidence type="ECO:0000313" key="2">
    <source>
        <dbReference type="Proteomes" id="UP000306007"/>
    </source>
</evidence>
<dbReference type="KEGG" id="tic:FH039_07695"/>
<dbReference type="OrthoDB" id="86183at2157"/>
<gene>
    <name evidence="1" type="ORF">FH039_07695</name>
</gene>
<reference evidence="1 2" key="1">
    <citation type="submission" date="2019-06" db="EMBL/GenBank/DDBJ databases">
        <title>Thermococcus indicus sp. nov., a Fe(III)-reducing hyperthermophilic archaeon isolated from the Onnuri vent field of the Central Indian Ocean ridge.</title>
        <authorList>
            <person name="Lim J.K."/>
            <person name="Kim Y.J."/>
            <person name="Kwon K.K."/>
        </authorList>
    </citation>
    <scope>NUCLEOTIDE SEQUENCE [LARGE SCALE GENOMIC DNA]</scope>
    <source>
        <strain evidence="1 2">IOH1</strain>
    </source>
</reference>